<dbReference type="EMBL" id="MU856971">
    <property type="protein sequence ID" value="KAK4152522.1"/>
    <property type="molecule type" value="Genomic_DNA"/>
</dbReference>
<evidence type="ECO:0000256" key="1">
    <source>
        <dbReference type="ARBA" id="ARBA00022603"/>
    </source>
</evidence>
<dbReference type="InterPro" id="IPR029063">
    <property type="entry name" value="SAM-dependent_MTases_sf"/>
</dbReference>
<keyword evidence="4" id="KW-0830">Ubiquinone</keyword>
<name>A0AAN6VJ60_9PEZI</name>
<dbReference type="GO" id="GO:0032259">
    <property type="term" value="P:methylation"/>
    <property type="evidence" value="ECO:0007669"/>
    <property type="project" value="UniProtKB-KW"/>
</dbReference>
<dbReference type="PANTHER" id="PTHR43861:SF1">
    <property type="entry name" value="TRANS-ACONITATE 2-METHYLTRANSFERASE"/>
    <property type="match status" value="1"/>
</dbReference>
<keyword evidence="5" id="KW-1185">Reference proteome</keyword>
<dbReference type="PANTHER" id="PTHR43861">
    <property type="entry name" value="TRANS-ACONITATE 2-METHYLTRANSFERASE-RELATED"/>
    <property type="match status" value="1"/>
</dbReference>
<dbReference type="Pfam" id="PF13649">
    <property type="entry name" value="Methyltransf_25"/>
    <property type="match status" value="1"/>
</dbReference>
<evidence type="ECO:0000259" key="3">
    <source>
        <dbReference type="Pfam" id="PF13649"/>
    </source>
</evidence>
<evidence type="ECO:0000256" key="2">
    <source>
        <dbReference type="ARBA" id="ARBA00022679"/>
    </source>
</evidence>
<comment type="caution">
    <text evidence="4">The sequence shown here is derived from an EMBL/GenBank/DDBJ whole genome shotgun (WGS) entry which is preliminary data.</text>
</comment>
<evidence type="ECO:0000313" key="5">
    <source>
        <dbReference type="Proteomes" id="UP001302745"/>
    </source>
</evidence>
<dbReference type="SUPFAM" id="SSF53335">
    <property type="entry name" value="S-adenosyl-L-methionine-dependent methyltransferases"/>
    <property type="match status" value="1"/>
</dbReference>
<dbReference type="CDD" id="cd02440">
    <property type="entry name" value="AdoMet_MTases"/>
    <property type="match status" value="1"/>
</dbReference>
<dbReference type="Gene3D" id="3.40.50.150">
    <property type="entry name" value="Vaccinia Virus protein VP39"/>
    <property type="match status" value="1"/>
</dbReference>
<gene>
    <name evidence="4" type="ORF">C8A00DRAFT_16159</name>
</gene>
<dbReference type="AlphaFoldDB" id="A0AAN6VJ60"/>
<feature type="domain" description="Methyltransferase" evidence="3">
    <location>
        <begin position="47"/>
        <end position="148"/>
    </location>
</feature>
<dbReference type="InterPro" id="IPR041698">
    <property type="entry name" value="Methyltransf_25"/>
</dbReference>
<reference evidence="4" key="2">
    <citation type="submission" date="2023-05" db="EMBL/GenBank/DDBJ databases">
        <authorList>
            <consortium name="Lawrence Berkeley National Laboratory"/>
            <person name="Steindorff A."/>
            <person name="Hensen N."/>
            <person name="Bonometti L."/>
            <person name="Westerberg I."/>
            <person name="Brannstrom I.O."/>
            <person name="Guillou S."/>
            <person name="Cros-Aarteil S."/>
            <person name="Calhoun S."/>
            <person name="Haridas S."/>
            <person name="Kuo A."/>
            <person name="Mondo S."/>
            <person name="Pangilinan J."/>
            <person name="Riley R."/>
            <person name="Labutti K."/>
            <person name="Andreopoulos B."/>
            <person name="Lipzen A."/>
            <person name="Chen C."/>
            <person name="Yanf M."/>
            <person name="Daum C."/>
            <person name="Ng V."/>
            <person name="Clum A."/>
            <person name="Ohm R."/>
            <person name="Martin F."/>
            <person name="Silar P."/>
            <person name="Natvig D."/>
            <person name="Lalanne C."/>
            <person name="Gautier V."/>
            <person name="Ament-Velasquez S.L."/>
            <person name="Kruys A."/>
            <person name="Hutchinson M.I."/>
            <person name="Powell A.J."/>
            <person name="Barry K."/>
            <person name="Miller A.N."/>
            <person name="Grigoriev I.V."/>
            <person name="Debuchy R."/>
            <person name="Gladieux P."/>
            <person name="Thoren M.H."/>
            <person name="Johannesson H."/>
        </authorList>
    </citation>
    <scope>NUCLEOTIDE SEQUENCE</scope>
    <source>
        <strain evidence="4">CBS 538.74</strain>
    </source>
</reference>
<accession>A0AAN6VJ60</accession>
<dbReference type="Proteomes" id="UP001302745">
    <property type="component" value="Unassembled WGS sequence"/>
</dbReference>
<proteinExistence type="predicted"/>
<keyword evidence="1" id="KW-0489">Methyltransferase</keyword>
<keyword evidence="2" id="KW-0808">Transferase</keyword>
<reference evidence="4" key="1">
    <citation type="journal article" date="2023" name="Mol. Phylogenet. Evol.">
        <title>Genome-scale phylogeny and comparative genomics of the fungal order Sordariales.</title>
        <authorList>
            <person name="Hensen N."/>
            <person name="Bonometti L."/>
            <person name="Westerberg I."/>
            <person name="Brannstrom I.O."/>
            <person name="Guillou S."/>
            <person name="Cros-Aarteil S."/>
            <person name="Calhoun S."/>
            <person name="Haridas S."/>
            <person name="Kuo A."/>
            <person name="Mondo S."/>
            <person name="Pangilinan J."/>
            <person name="Riley R."/>
            <person name="LaButti K."/>
            <person name="Andreopoulos B."/>
            <person name="Lipzen A."/>
            <person name="Chen C."/>
            <person name="Yan M."/>
            <person name="Daum C."/>
            <person name="Ng V."/>
            <person name="Clum A."/>
            <person name="Steindorff A."/>
            <person name="Ohm R.A."/>
            <person name="Martin F."/>
            <person name="Silar P."/>
            <person name="Natvig D.O."/>
            <person name="Lalanne C."/>
            <person name="Gautier V."/>
            <person name="Ament-Velasquez S.L."/>
            <person name="Kruys A."/>
            <person name="Hutchinson M.I."/>
            <person name="Powell A.J."/>
            <person name="Barry K."/>
            <person name="Miller A.N."/>
            <person name="Grigoriev I.V."/>
            <person name="Debuchy R."/>
            <person name="Gladieux P."/>
            <person name="Hiltunen Thoren M."/>
            <person name="Johannesson H."/>
        </authorList>
    </citation>
    <scope>NUCLEOTIDE SEQUENCE</scope>
    <source>
        <strain evidence="4">CBS 538.74</strain>
    </source>
</reference>
<dbReference type="GO" id="GO:0008168">
    <property type="term" value="F:methyltransferase activity"/>
    <property type="evidence" value="ECO:0007669"/>
    <property type="project" value="UniProtKB-KW"/>
</dbReference>
<sequence>MSNPEQAKREYDSFAADYNDQYAPTPVGLLESQLIGIALGDLTGLTVLDLGGGSGIHAREAIELGAVAVDIVDLSPGMMKVAEDIEKSLGRNAMRFFEADAAKPLAHLPLREGGYDVVMVNWVLDFAETREVLDAVMQNAVGCLKRGGLLVGVRVANPHSTNLQTGKYGITFRRLQPFPGGVKYGVVLHCEGTTAVEFDAATLDVLRSGSPEVYETAGLTNVEIIRYEAASEVQKSPGFWKEFLEDPVFAVVKAVKK</sequence>
<organism evidence="4 5">
    <name type="scientific">Chaetomidium leptoderma</name>
    <dbReference type="NCBI Taxonomy" id="669021"/>
    <lineage>
        <taxon>Eukaryota</taxon>
        <taxon>Fungi</taxon>
        <taxon>Dikarya</taxon>
        <taxon>Ascomycota</taxon>
        <taxon>Pezizomycotina</taxon>
        <taxon>Sordariomycetes</taxon>
        <taxon>Sordariomycetidae</taxon>
        <taxon>Sordariales</taxon>
        <taxon>Chaetomiaceae</taxon>
        <taxon>Chaetomidium</taxon>
    </lineage>
</organism>
<evidence type="ECO:0000313" key="4">
    <source>
        <dbReference type="EMBL" id="KAK4152522.1"/>
    </source>
</evidence>
<protein>
    <submittedName>
        <fullName evidence="4">Ubiquinone menaquinone biosynthesis C-methyltransferase</fullName>
    </submittedName>
</protein>